<gene>
    <name evidence="1" type="ORF">A2Y67_03885</name>
</gene>
<sequence>MSKVTGPLMSNVASGKIGERLVFSKRRSGQQVRFQRAQKDVITVDRTTQRALYAAAVAAWNSLDDEIKEIWREMSLPLKISGYNLFIKSHIDGEILDADYSYYGDRNYGIFTYGKN</sequence>
<organism evidence="1 2">
    <name type="scientific">Candidatus Buchananbacteria bacterium RBG_13_39_9</name>
    <dbReference type="NCBI Taxonomy" id="1797531"/>
    <lineage>
        <taxon>Bacteria</taxon>
        <taxon>Candidatus Buchananiibacteriota</taxon>
    </lineage>
</organism>
<proteinExistence type="predicted"/>
<protein>
    <submittedName>
        <fullName evidence="1">Uncharacterized protein</fullName>
    </submittedName>
</protein>
<dbReference type="Proteomes" id="UP000176260">
    <property type="component" value="Unassembled WGS sequence"/>
</dbReference>
<accession>A0A1G1XPN8</accession>
<dbReference type="AlphaFoldDB" id="A0A1G1XPN8"/>
<evidence type="ECO:0000313" key="1">
    <source>
        <dbReference type="EMBL" id="OGY41932.1"/>
    </source>
</evidence>
<comment type="caution">
    <text evidence="1">The sequence shown here is derived from an EMBL/GenBank/DDBJ whole genome shotgun (WGS) entry which is preliminary data.</text>
</comment>
<name>A0A1G1XPN8_9BACT</name>
<dbReference type="EMBL" id="MHIA01000021">
    <property type="protein sequence ID" value="OGY41932.1"/>
    <property type="molecule type" value="Genomic_DNA"/>
</dbReference>
<evidence type="ECO:0000313" key="2">
    <source>
        <dbReference type="Proteomes" id="UP000176260"/>
    </source>
</evidence>
<reference evidence="1 2" key="1">
    <citation type="journal article" date="2016" name="Nat. Commun.">
        <title>Thousands of microbial genomes shed light on interconnected biogeochemical processes in an aquifer system.</title>
        <authorList>
            <person name="Anantharaman K."/>
            <person name="Brown C.T."/>
            <person name="Hug L.A."/>
            <person name="Sharon I."/>
            <person name="Castelle C.J."/>
            <person name="Probst A.J."/>
            <person name="Thomas B.C."/>
            <person name="Singh A."/>
            <person name="Wilkins M.J."/>
            <person name="Karaoz U."/>
            <person name="Brodie E.L."/>
            <person name="Williams K.H."/>
            <person name="Hubbard S.S."/>
            <person name="Banfield J.F."/>
        </authorList>
    </citation>
    <scope>NUCLEOTIDE SEQUENCE [LARGE SCALE GENOMIC DNA]</scope>
</reference>